<dbReference type="EMBL" id="AGNK02000111">
    <property type="status" value="NOT_ANNOTATED_CDS"/>
    <property type="molecule type" value="Genomic_DNA"/>
</dbReference>
<proteinExistence type="predicted"/>
<evidence type="ECO:0000256" key="1">
    <source>
        <dbReference type="SAM" id="MobiDB-lite"/>
    </source>
</evidence>
<dbReference type="AlphaFoldDB" id="K3YXG6"/>
<feature type="compositionally biased region" description="Polar residues" evidence="1">
    <location>
        <begin position="55"/>
        <end position="65"/>
    </location>
</feature>
<name>K3YXG6_SETIT</name>
<dbReference type="EnsemblPlants" id="KQL28639">
    <property type="protein sequence ID" value="KQL28639"/>
    <property type="gene ID" value="SETIT_018962mg"/>
</dbReference>
<protein>
    <submittedName>
        <fullName evidence="2">Uncharacterized protein</fullName>
    </submittedName>
</protein>
<reference evidence="3" key="1">
    <citation type="journal article" date="2012" name="Nat. Biotechnol.">
        <title>Reference genome sequence of the model plant Setaria.</title>
        <authorList>
            <person name="Bennetzen J.L."/>
            <person name="Schmutz J."/>
            <person name="Wang H."/>
            <person name="Percifield R."/>
            <person name="Hawkins J."/>
            <person name="Pontaroli A.C."/>
            <person name="Estep M."/>
            <person name="Feng L."/>
            <person name="Vaughn J.N."/>
            <person name="Grimwood J."/>
            <person name="Jenkins J."/>
            <person name="Barry K."/>
            <person name="Lindquist E."/>
            <person name="Hellsten U."/>
            <person name="Deshpande S."/>
            <person name="Wang X."/>
            <person name="Wu X."/>
            <person name="Mitros T."/>
            <person name="Triplett J."/>
            <person name="Yang X."/>
            <person name="Ye C.Y."/>
            <person name="Mauro-Herrera M."/>
            <person name="Wang L."/>
            <person name="Li P."/>
            <person name="Sharma M."/>
            <person name="Sharma R."/>
            <person name="Ronald P.C."/>
            <person name="Panaud O."/>
            <person name="Kellogg E.A."/>
            <person name="Brutnell T.P."/>
            <person name="Doust A.N."/>
            <person name="Tuskan G.A."/>
            <person name="Rokhsar D."/>
            <person name="Devos K.M."/>
        </authorList>
    </citation>
    <scope>NUCLEOTIDE SEQUENCE [LARGE SCALE GENOMIC DNA]</scope>
    <source>
        <strain evidence="3">cv. Yugu1</strain>
    </source>
</reference>
<evidence type="ECO:0000313" key="2">
    <source>
        <dbReference type="EnsemblPlants" id="KQL28639"/>
    </source>
</evidence>
<sequence>MSRSPPPAAGSPALHSITHLLSLAGDGDPRSRVGVHQPSGTEHASSKFKGIPLSRLNQPSGTGRR</sequence>
<dbReference type="HOGENOM" id="CLU_2853940_0_0_1"/>
<accession>K3YXG6</accession>
<organism evidence="2 3">
    <name type="scientific">Setaria italica</name>
    <name type="common">Foxtail millet</name>
    <name type="synonym">Panicum italicum</name>
    <dbReference type="NCBI Taxonomy" id="4555"/>
    <lineage>
        <taxon>Eukaryota</taxon>
        <taxon>Viridiplantae</taxon>
        <taxon>Streptophyta</taxon>
        <taxon>Embryophyta</taxon>
        <taxon>Tracheophyta</taxon>
        <taxon>Spermatophyta</taxon>
        <taxon>Magnoliopsida</taxon>
        <taxon>Liliopsida</taxon>
        <taxon>Poales</taxon>
        <taxon>Poaceae</taxon>
        <taxon>PACMAD clade</taxon>
        <taxon>Panicoideae</taxon>
        <taxon>Panicodae</taxon>
        <taxon>Paniceae</taxon>
        <taxon>Cenchrinae</taxon>
        <taxon>Setaria</taxon>
    </lineage>
</organism>
<evidence type="ECO:0000313" key="3">
    <source>
        <dbReference type="Proteomes" id="UP000004995"/>
    </source>
</evidence>
<feature type="region of interest" description="Disordered" evidence="1">
    <location>
        <begin position="23"/>
        <end position="65"/>
    </location>
</feature>
<keyword evidence="3" id="KW-1185">Reference proteome</keyword>
<dbReference type="Proteomes" id="UP000004995">
    <property type="component" value="Unassembled WGS sequence"/>
</dbReference>
<reference evidence="2" key="2">
    <citation type="submission" date="2018-08" db="UniProtKB">
        <authorList>
            <consortium name="EnsemblPlants"/>
        </authorList>
    </citation>
    <scope>IDENTIFICATION</scope>
    <source>
        <strain evidence="2">Yugu1</strain>
    </source>
</reference>
<dbReference type="Gramene" id="KQL28639">
    <property type="protein sequence ID" value="KQL28639"/>
    <property type="gene ID" value="SETIT_018962mg"/>
</dbReference>
<dbReference type="InParanoid" id="K3YXG6"/>